<protein>
    <recommendedName>
        <fullName evidence="6">Chorismate lyase</fullName>
    </recommendedName>
</protein>
<dbReference type="Proteomes" id="UP000636949">
    <property type="component" value="Unassembled WGS sequence"/>
</dbReference>
<dbReference type="GO" id="GO:0005829">
    <property type="term" value="C:cytosol"/>
    <property type="evidence" value="ECO:0007669"/>
    <property type="project" value="TreeGrafter"/>
</dbReference>
<keyword evidence="2" id="KW-0831">Ubiquinone biosynthesis</keyword>
<keyword evidence="5" id="KW-1185">Reference proteome</keyword>
<evidence type="ECO:0008006" key="6">
    <source>
        <dbReference type="Google" id="ProtNLM"/>
    </source>
</evidence>
<reference evidence="4" key="1">
    <citation type="journal article" date="2014" name="Int. J. Syst. Evol. Microbiol.">
        <title>Complete genome sequence of Corynebacterium casei LMG S-19264T (=DSM 44701T), isolated from a smear-ripened cheese.</title>
        <authorList>
            <consortium name="US DOE Joint Genome Institute (JGI-PGF)"/>
            <person name="Walter F."/>
            <person name="Albersmeier A."/>
            <person name="Kalinowski J."/>
            <person name="Ruckert C."/>
        </authorList>
    </citation>
    <scope>NUCLEOTIDE SEQUENCE</scope>
    <source>
        <strain evidence="4">CGMCC 1.15758</strain>
    </source>
</reference>
<dbReference type="InterPro" id="IPR028978">
    <property type="entry name" value="Chorismate_lyase_/UTRA_dom_sf"/>
</dbReference>
<evidence type="ECO:0000313" key="4">
    <source>
        <dbReference type="EMBL" id="GGF98072.1"/>
    </source>
</evidence>
<dbReference type="InterPro" id="IPR007440">
    <property type="entry name" value="Chorismate--pyruvate_lyase"/>
</dbReference>
<sequence length="174" mass="20427">MTDHWNTKETITLPAELEHWLFDVKRLGVTLAQSIPNIGLKCIDEYHAPMDDDEAELLNLNERASRIRLIKHHHQDNTYVFGRTIIPQSTYKRYQDCFDSLGNNSIGEHFLFKNTHITRSEFYVKHCSFDLLKHKLNLNDTFPANPLWVRASIFTLDAEHQLLIEEFFVHIPPV</sequence>
<evidence type="ECO:0000256" key="2">
    <source>
        <dbReference type="ARBA" id="ARBA00022688"/>
    </source>
</evidence>
<proteinExistence type="predicted"/>
<dbReference type="EMBL" id="BMJS01000014">
    <property type="protein sequence ID" value="GGF98072.1"/>
    <property type="molecule type" value="Genomic_DNA"/>
</dbReference>
<dbReference type="AlphaFoldDB" id="A0A8J2Z4S7"/>
<accession>A0A8J2Z4S7</accession>
<keyword evidence="1" id="KW-0963">Cytoplasm</keyword>
<keyword evidence="3" id="KW-0456">Lyase</keyword>
<evidence type="ECO:0000256" key="3">
    <source>
        <dbReference type="ARBA" id="ARBA00023239"/>
    </source>
</evidence>
<gene>
    <name evidence="4" type="ORF">GCM10010995_14110</name>
</gene>
<dbReference type="GO" id="GO:0006744">
    <property type="term" value="P:ubiquinone biosynthetic process"/>
    <property type="evidence" value="ECO:0007669"/>
    <property type="project" value="UniProtKB-KW"/>
</dbReference>
<name>A0A8J2Z4S7_9GAMM</name>
<dbReference type="Pfam" id="PF04345">
    <property type="entry name" value="Chor_lyase"/>
    <property type="match status" value="1"/>
</dbReference>
<dbReference type="Gene3D" id="3.40.1410.10">
    <property type="entry name" value="Chorismate lyase-like"/>
    <property type="match status" value="1"/>
</dbReference>
<reference evidence="4" key="2">
    <citation type="submission" date="2020-09" db="EMBL/GenBank/DDBJ databases">
        <authorList>
            <person name="Sun Q."/>
            <person name="Zhou Y."/>
        </authorList>
    </citation>
    <scope>NUCLEOTIDE SEQUENCE</scope>
    <source>
        <strain evidence="4">CGMCC 1.15758</strain>
    </source>
</reference>
<evidence type="ECO:0000256" key="1">
    <source>
        <dbReference type="ARBA" id="ARBA00022490"/>
    </source>
</evidence>
<organism evidence="4 5">
    <name type="scientific">Cysteiniphilum litorale</name>
    <dbReference type="NCBI Taxonomy" id="2056700"/>
    <lineage>
        <taxon>Bacteria</taxon>
        <taxon>Pseudomonadati</taxon>
        <taxon>Pseudomonadota</taxon>
        <taxon>Gammaproteobacteria</taxon>
        <taxon>Thiotrichales</taxon>
        <taxon>Fastidiosibacteraceae</taxon>
        <taxon>Cysteiniphilum</taxon>
    </lineage>
</organism>
<dbReference type="SUPFAM" id="SSF64288">
    <property type="entry name" value="Chorismate lyase-like"/>
    <property type="match status" value="1"/>
</dbReference>
<dbReference type="PANTHER" id="PTHR38683:SF1">
    <property type="entry name" value="CHORISMATE PYRUVATE-LYASE"/>
    <property type="match status" value="1"/>
</dbReference>
<dbReference type="OrthoDB" id="5604342at2"/>
<dbReference type="GO" id="GO:0008813">
    <property type="term" value="F:chorismate lyase activity"/>
    <property type="evidence" value="ECO:0007669"/>
    <property type="project" value="InterPro"/>
</dbReference>
<dbReference type="PANTHER" id="PTHR38683">
    <property type="entry name" value="CHORISMATE PYRUVATE-LYASE"/>
    <property type="match status" value="1"/>
</dbReference>
<dbReference type="RefSeq" id="WP_117002587.1">
    <property type="nucleotide sequence ID" value="NZ_BMJS01000014.1"/>
</dbReference>
<comment type="caution">
    <text evidence="4">The sequence shown here is derived from an EMBL/GenBank/DDBJ whole genome shotgun (WGS) entry which is preliminary data.</text>
</comment>
<evidence type="ECO:0000313" key="5">
    <source>
        <dbReference type="Proteomes" id="UP000636949"/>
    </source>
</evidence>